<keyword evidence="3" id="KW-1185">Reference proteome</keyword>
<feature type="compositionally biased region" description="Polar residues" evidence="1">
    <location>
        <begin position="488"/>
        <end position="500"/>
    </location>
</feature>
<name>A0ABD3QX05_9STRA</name>
<dbReference type="EMBL" id="JABMIG020000005">
    <property type="protein sequence ID" value="KAL3804842.1"/>
    <property type="molecule type" value="Genomic_DNA"/>
</dbReference>
<feature type="compositionally biased region" description="Basic and acidic residues" evidence="1">
    <location>
        <begin position="388"/>
        <end position="403"/>
    </location>
</feature>
<feature type="compositionally biased region" description="Basic and acidic residues" evidence="1">
    <location>
        <begin position="146"/>
        <end position="160"/>
    </location>
</feature>
<organism evidence="2 3">
    <name type="scientific">Cyclotella cryptica</name>
    <dbReference type="NCBI Taxonomy" id="29204"/>
    <lineage>
        <taxon>Eukaryota</taxon>
        <taxon>Sar</taxon>
        <taxon>Stramenopiles</taxon>
        <taxon>Ochrophyta</taxon>
        <taxon>Bacillariophyta</taxon>
        <taxon>Coscinodiscophyceae</taxon>
        <taxon>Thalassiosirophycidae</taxon>
        <taxon>Stephanodiscales</taxon>
        <taxon>Stephanodiscaceae</taxon>
        <taxon>Cyclotella</taxon>
    </lineage>
</organism>
<evidence type="ECO:0000256" key="1">
    <source>
        <dbReference type="SAM" id="MobiDB-lite"/>
    </source>
</evidence>
<comment type="caution">
    <text evidence="2">The sequence shown here is derived from an EMBL/GenBank/DDBJ whole genome shotgun (WGS) entry which is preliminary data.</text>
</comment>
<feature type="compositionally biased region" description="Basic and acidic residues" evidence="1">
    <location>
        <begin position="551"/>
        <end position="563"/>
    </location>
</feature>
<dbReference type="AlphaFoldDB" id="A0ABD3QX05"/>
<evidence type="ECO:0008006" key="4">
    <source>
        <dbReference type="Google" id="ProtNLM"/>
    </source>
</evidence>
<feature type="region of interest" description="Disordered" evidence="1">
    <location>
        <begin position="680"/>
        <end position="731"/>
    </location>
</feature>
<feature type="compositionally biased region" description="Polar residues" evidence="1">
    <location>
        <begin position="404"/>
        <end position="414"/>
    </location>
</feature>
<evidence type="ECO:0000313" key="3">
    <source>
        <dbReference type="Proteomes" id="UP001516023"/>
    </source>
</evidence>
<accession>A0ABD3QX05</accession>
<feature type="region of interest" description="Disordered" evidence="1">
    <location>
        <begin position="992"/>
        <end position="1014"/>
    </location>
</feature>
<feature type="compositionally biased region" description="Basic and acidic residues" evidence="1">
    <location>
        <begin position="349"/>
        <end position="365"/>
    </location>
</feature>
<reference evidence="2 3" key="1">
    <citation type="journal article" date="2020" name="G3 (Bethesda)">
        <title>Improved Reference Genome for Cyclotella cryptica CCMP332, a Model for Cell Wall Morphogenesis, Salinity Adaptation, and Lipid Production in Diatoms (Bacillariophyta).</title>
        <authorList>
            <person name="Roberts W.R."/>
            <person name="Downey K.M."/>
            <person name="Ruck E.C."/>
            <person name="Traller J.C."/>
            <person name="Alverson A.J."/>
        </authorList>
    </citation>
    <scope>NUCLEOTIDE SEQUENCE [LARGE SCALE GENOMIC DNA]</scope>
    <source>
        <strain evidence="2 3">CCMP332</strain>
    </source>
</reference>
<feature type="region of interest" description="Disordered" evidence="1">
    <location>
        <begin position="458"/>
        <end position="563"/>
    </location>
</feature>
<feature type="region of interest" description="Disordered" evidence="1">
    <location>
        <begin position="1"/>
        <end position="41"/>
    </location>
</feature>
<evidence type="ECO:0000313" key="2">
    <source>
        <dbReference type="EMBL" id="KAL3804842.1"/>
    </source>
</evidence>
<feature type="compositionally biased region" description="Polar residues" evidence="1">
    <location>
        <begin position="683"/>
        <end position="698"/>
    </location>
</feature>
<feature type="region of interest" description="Disordered" evidence="1">
    <location>
        <begin position="348"/>
        <end position="414"/>
    </location>
</feature>
<sequence length="1094" mass="122184">MNSNDEKGKDNNHNTKTHHQQRRSSTRPKLPPERFVARPSRRGLGALEGDVVFLSMFGAADSSSSSVVGDVVVRDGTTAVVEGGADVDLGVKVADVSRGEGEGRMAGKRRWDRGEVLGDDRKEEEEEGEVLDRGDGTAAESSVAKDVTRNDTRNGNDKDSLLSQSKISETRGVESAATMPLEGSVAHHDEKMTKSADDTPNNDHDDDEKNNNNTWTCPCGLVLEATRRRCKCRRWKGGVRTLVNTPKNRKTSKKVTVPRSSPPAAAAAQAVATCKAFQCTREPWGEEGFCRLHYETVVKSNNCADGVGTDITWTCDCGKEMKGDVRRCGECLSMRDVILSRAMEAAVQAKEEEKPEMEKRPKVMEVDVESEIPPESNDLSLNVASAHEPQDELKNQSDEKQARQQDNSATKNPNQCQIEGCEKFKQFQCDGLCWKHYRQRTVKFDNVEEANDLKIASRPINQRSRRKSTGGILSSNKNEAPSLAGRASTPSRKSRSSTINGRFHRKGIPTDEDATTNGWDASLRRSGRSLTRSPNARYVEDRDLDAESTDDERSAKKRESGKKRTIDTVNVINLIEKDKNLCMFDGCRRFRRRDGYCANHTPQANPSSLQDSTREVCKFEGCHKYSQANCDGCCEDHFSTSERERRSRGSRKVSLKGHLQNVCNTLEDDDAGSVMDHCPIIEDTTTTPSSESIVVSSARTRKNLEASPTAKSRAKKKPKTSESKVSSEVNQHEKATYVRFEEGEMVLVEPGACPARVMKVHSNVTSGNCTYDIVNILGRREQGVDEKRLSRYSSDDIFQSLSPDAGTSDLRFNTNAASKKVMLALTRYQLLSGQDCWICTTCSVGVPSLTMPCGVCKRHPTFVPLEMREFEEFVRCQRRKRNRLWLREVDGKISSNSSSSPAFESSAIAPDLSHLCKFQGCVQRGQTSNEGYCECHFNCIHLVKEHDRPLIDDYMYHLFNQLIPCILTEGDKIGFYRERDLGQPGITCKHCEGQRDGSSTKGGRSFPKDESSLRPPSFLRAFSKHLKSCDKCPKEIKERLALLEAAKSDVDDGKSKISERRKKFFHRVWNRLQRLKPPESGAYGLDRSEKIEAS</sequence>
<feature type="compositionally biased region" description="Basic residues" evidence="1">
    <location>
        <begin position="15"/>
        <end position="26"/>
    </location>
</feature>
<feature type="compositionally biased region" description="Basic and acidic residues" evidence="1">
    <location>
        <begin position="112"/>
        <end position="121"/>
    </location>
</feature>
<feature type="region of interest" description="Disordered" evidence="1">
    <location>
        <begin position="99"/>
        <end position="211"/>
    </location>
</feature>
<protein>
    <recommendedName>
        <fullName evidence="4">CXXC-type zinc finger protein 1</fullName>
    </recommendedName>
</protein>
<dbReference type="Proteomes" id="UP001516023">
    <property type="component" value="Unassembled WGS sequence"/>
</dbReference>
<feature type="compositionally biased region" description="Basic and acidic residues" evidence="1">
    <location>
        <begin position="1"/>
        <end position="13"/>
    </location>
</feature>
<gene>
    <name evidence="2" type="ORF">HJC23_006614</name>
</gene>
<feature type="compositionally biased region" description="Basic and acidic residues" evidence="1">
    <location>
        <begin position="185"/>
        <end position="210"/>
    </location>
</feature>
<proteinExistence type="predicted"/>